<name>A0A897NPG2_9EURY</name>
<dbReference type="PANTHER" id="PTHR34293">
    <property type="entry name" value="HTH-TYPE TRANSCRIPTIONAL REGULATOR TRMBL2"/>
    <property type="match status" value="1"/>
</dbReference>
<feature type="domain" description="Transcription regulator TrmB N-terminal" evidence="1">
    <location>
        <begin position="19"/>
        <end position="83"/>
    </location>
</feature>
<proteinExistence type="predicted"/>
<reference evidence="2 3" key="1">
    <citation type="submission" date="2020-11" db="EMBL/GenBank/DDBJ databases">
        <title>Carbohydrate-dependent, anaerobic sulfur respiration: A novel catabolism in halophilic archaea.</title>
        <authorList>
            <person name="Sorokin D.Y."/>
            <person name="Messina E."/>
            <person name="Smedile F."/>
            <person name="La Cono V."/>
            <person name="Hallsworth J.E."/>
            <person name="Yakimov M.M."/>
        </authorList>
    </citation>
    <scope>NUCLEOTIDE SEQUENCE [LARGE SCALE GENOMIC DNA]</scope>
    <source>
        <strain evidence="2 3">HSR-Est</strain>
    </source>
</reference>
<dbReference type="InterPro" id="IPR002831">
    <property type="entry name" value="Tscrpt_reg_TrmB_N"/>
</dbReference>
<evidence type="ECO:0000259" key="1">
    <source>
        <dbReference type="Pfam" id="PF01978"/>
    </source>
</evidence>
<dbReference type="SUPFAM" id="SSF46785">
    <property type="entry name" value="Winged helix' DNA-binding domain"/>
    <property type="match status" value="1"/>
</dbReference>
<dbReference type="Gene3D" id="1.10.10.10">
    <property type="entry name" value="Winged helix-like DNA-binding domain superfamily/Winged helix DNA-binding domain"/>
    <property type="match status" value="1"/>
</dbReference>
<dbReference type="InterPro" id="IPR036390">
    <property type="entry name" value="WH_DNA-bd_sf"/>
</dbReference>
<dbReference type="RefSeq" id="WP_229122720.1">
    <property type="nucleotide sequence ID" value="NZ_CP064791.1"/>
</dbReference>
<dbReference type="GeneID" id="68857775"/>
<evidence type="ECO:0000313" key="3">
    <source>
        <dbReference type="Proteomes" id="UP000663292"/>
    </source>
</evidence>
<accession>A0A897NPG2</accession>
<dbReference type="PANTHER" id="PTHR34293:SF1">
    <property type="entry name" value="HTH-TYPE TRANSCRIPTIONAL REGULATOR TRMBL2"/>
    <property type="match status" value="1"/>
</dbReference>
<protein>
    <submittedName>
        <fullName evidence="2">Sugar-specific transcriptional regulator TrmB</fullName>
    </submittedName>
</protein>
<dbReference type="Pfam" id="PF01978">
    <property type="entry name" value="TrmB"/>
    <property type="match status" value="1"/>
</dbReference>
<dbReference type="InterPro" id="IPR036388">
    <property type="entry name" value="WH-like_DNA-bd_sf"/>
</dbReference>
<organism evidence="2 3">
    <name type="scientific">Halapricum desulfuricans</name>
    <dbReference type="NCBI Taxonomy" id="2841257"/>
    <lineage>
        <taxon>Archaea</taxon>
        <taxon>Methanobacteriati</taxon>
        <taxon>Methanobacteriota</taxon>
        <taxon>Stenosarchaea group</taxon>
        <taxon>Halobacteria</taxon>
        <taxon>Halobacteriales</taxon>
        <taxon>Haloarculaceae</taxon>
        <taxon>Halapricum</taxon>
    </lineage>
</organism>
<dbReference type="EMBL" id="CP064791">
    <property type="protein sequence ID" value="QSG14672.1"/>
    <property type="molecule type" value="Genomic_DNA"/>
</dbReference>
<dbReference type="Proteomes" id="UP000663292">
    <property type="component" value="Chromosome"/>
</dbReference>
<dbReference type="AlphaFoldDB" id="A0A897NPG2"/>
<dbReference type="InterPro" id="IPR051797">
    <property type="entry name" value="TrmB-like"/>
</dbReference>
<gene>
    <name evidence="2" type="ORF">HSEST_1139</name>
</gene>
<sequence length="263" mass="28168">MSGQSEAESMSEREAIEALETLGLSNYEAQVFVALQRLGSASAQAVSRRSEVPRSQVYGAADDLAERGLLEVVESSPKTYRPVGLSTARQLLTERLERETDRAFETLENLRASDPSPTGGDVSTLRGRQPIDDRIASLVGDAESTVVFVSPTAGSLTDDITAALRDAASGGVAATLVTAEPSLRDQFRGTPIEVFVMSEDNPADFAGRALMVDDRTVLLAAETDAEPVEEEALWTGDSSIGRILAAFMRSGMESGRDRHRDTS</sequence>
<evidence type="ECO:0000313" key="2">
    <source>
        <dbReference type="EMBL" id="QSG14672.1"/>
    </source>
</evidence>
<keyword evidence="3" id="KW-1185">Reference proteome</keyword>